<evidence type="ECO:0000313" key="2">
    <source>
        <dbReference type="Proteomes" id="UP000507470"/>
    </source>
</evidence>
<organism evidence="1 2">
    <name type="scientific">Mytilus coruscus</name>
    <name type="common">Sea mussel</name>
    <dbReference type="NCBI Taxonomy" id="42192"/>
    <lineage>
        <taxon>Eukaryota</taxon>
        <taxon>Metazoa</taxon>
        <taxon>Spiralia</taxon>
        <taxon>Lophotrochozoa</taxon>
        <taxon>Mollusca</taxon>
        <taxon>Bivalvia</taxon>
        <taxon>Autobranchia</taxon>
        <taxon>Pteriomorphia</taxon>
        <taxon>Mytilida</taxon>
        <taxon>Mytiloidea</taxon>
        <taxon>Mytilidae</taxon>
        <taxon>Mytilinae</taxon>
        <taxon>Mytilus</taxon>
    </lineage>
</organism>
<sequence>MSDCCLKLISLQFLSVSGKSSTFGGYDSIARSFSEGHVRARVWRACSLPRPQFISEEIQMSSGDSKSVTNGHNTTWVIVRVHIEQGWVYEAQGSVFYETSSHPFGGVVFAFSDSQIRLWVPKRGAGSSNANGVPFNAINGWGESGDFGYSKTVRVRAFVWDFKSFDHNPIVLEQTSYITNDNFISIPPEFQSFHDYNLLLFSKSSDNTADIKRVTHQFQIKAENGNNQGYQFYPAGSSMTDGTTDSNNTKFGSFVYGFTDDKIYYWTPNVNTSGCVLLLDGLWGSQNQQHCLNKSANDVALMITFNVLALGGMINDL</sequence>
<name>A0A6J8B6M2_MYTCO</name>
<dbReference type="OrthoDB" id="6171685at2759"/>
<keyword evidence="2" id="KW-1185">Reference proteome</keyword>
<protein>
    <submittedName>
        <fullName evidence="1">Uncharacterized protein</fullName>
    </submittedName>
</protein>
<dbReference type="AlphaFoldDB" id="A0A6J8B6M2"/>
<dbReference type="Proteomes" id="UP000507470">
    <property type="component" value="Unassembled WGS sequence"/>
</dbReference>
<proteinExistence type="predicted"/>
<reference evidence="1 2" key="1">
    <citation type="submission" date="2020-06" db="EMBL/GenBank/DDBJ databases">
        <authorList>
            <person name="Li R."/>
            <person name="Bekaert M."/>
        </authorList>
    </citation>
    <scope>NUCLEOTIDE SEQUENCE [LARGE SCALE GENOMIC DNA]</scope>
    <source>
        <strain evidence="2">wild</strain>
    </source>
</reference>
<accession>A0A6J8B6M2</accession>
<dbReference type="EMBL" id="CACVKT020002382">
    <property type="protein sequence ID" value="CAC5377687.1"/>
    <property type="molecule type" value="Genomic_DNA"/>
</dbReference>
<gene>
    <name evidence="1" type="ORF">MCOR_13979</name>
</gene>
<evidence type="ECO:0000313" key="1">
    <source>
        <dbReference type="EMBL" id="CAC5377687.1"/>
    </source>
</evidence>